<dbReference type="Pfam" id="PF00202">
    <property type="entry name" value="Aminotran_3"/>
    <property type="match status" value="1"/>
</dbReference>
<dbReference type="Proteomes" id="UP000694920">
    <property type="component" value="Unplaced"/>
</dbReference>
<dbReference type="InterPro" id="IPR015424">
    <property type="entry name" value="PyrdxlP-dep_Trfase"/>
</dbReference>
<organism evidence="7 8">
    <name type="scientific">Cephus cinctus</name>
    <name type="common">Wheat stem sawfly</name>
    <dbReference type="NCBI Taxonomy" id="211228"/>
    <lineage>
        <taxon>Eukaryota</taxon>
        <taxon>Metazoa</taxon>
        <taxon>Ecdysozoa</taxon>
        <taxon>Arthropoda</taxon>
        <taxon>Hexapoda</taxon>
        <taxon>Insecta</taxon>
        <taxon>Pterygota</taxon>
        <taxon>Neoptera</taxon>
        <taxon>Endopterygota</taxon>
        <taxon>Hymenoptera</taxon>
        <taxon>Cephoidea</taxon>
        <taxon>Cephidae</taxon>
        <taxon>Cephus</taxon>
    </lineage>
</organism>
<evidence type="ECO:0000313" key="8">
    <source>
        <dbReference type="RefSeq" id="XP_015603154.1"/>
    </source>
</evidence>
<dbReference type="GO" id="GO:0008483">
    <property type="term" value="F:transaminase activity"/>
    <property type="evidence" value="ECO:0007669"/>
    <property type="project" value="UniProtKB-KW"/>
</dbReference>
<evidence type="ECO:0000256" key="4">
    <source>
        <dbReference type="ARBA" id="ARBA00022679"/>
    </source>
</evidence>
<evidence type="ECO:0000256" key="1">
    <source>
        <dbReference type="ARBA" id="ARBA00001933"/>
    </source>
</evidence>
<keyword evidence="3 8" id="KW-0032">Aminotransferase</keyword>
<dbReference type="AlphaFoldDB" id="A0AAJ7FQG2"/>
<dbReference type="GeneID" id="107271535"/>
<dbReference type="InterPro" id="IPR015422">
    <property type="entry name" value="PyrdxlP-dep_Trfase_small"/>
</dbReference>
<dbReference type="PANTHER" id="PTHR43206:SF1">
    <property type="entry name" value="4-AMINOBUTYRATE AMINOTRANSFERASE, MITOCHONDRIAL"/>
    <property type="match status" value="1"/>
</dbReference>
<evidence type="ECO:0000313" key="7">
    <source>
        <dbReference type="Proteomes" id="UP000694920"/>
    </source>
</evidence>
<evidence type="ECO:0000256" key="2">
    <source>
        <dbReference type="ARBA" id="ARBA00008954"/>
    </source>
</evidence>
<dbReference type="GO" id="GO:0030170">
    <property type="term" value="F:pyridoxal phosphate binding"/>
    <property type="evidence" value="ECO:0007669"/>
    <property type="project" value="InterPro"/>
</dbReference>
<reference evidence="8" key="1">
    <citation type="submission" date="2025-08" db="UniProtKB">
        <authorList>
            <consortium name="RefSeq"/>
        </authorList>
    </citation>
    <scope>IDENTIFICATION</scope>
</reference>
<dbReference type="Gene3D" id="3.40.640.10">
    <property type="entry name" value="Type I PLP-dependent aspartate aminotransferase-like (Major domain)"/>
    <property type="match status" value="1"/>
</dbReference>
<accession>A0AAJ7FQG2</accession>
<dbReference type="SUPFAM" id="SSF53383">
    <property type="entry name" value="PLP-dependent transferases"/>
    <property type="match status" value="1"/>
</dbReference>
<protein>
    <submittedName>
        <fullName evidence="8">4-aminobutyrate aminotransferase, mitochondrial</fullName>
    </submittedName>
</protein>
<sequence>MLLTMFWKNVRLVRARPLILYYAKNSFSEVCSASKSPLPGEPAKPFTLTEIPGPRSKALLEELSKMQQAGSVQYFADYQRSIGNYLADVDGNVFLDLHMQIASIPLGYNHRSILAALSCPGNQRVMANRPALGLFPGLEWPCKLRDILLKPDVAPMGLQNITTMMCGACANEHAMEAVFIKWADVRRNRGPFTEEEKKSAPFNKPPGCPKLSILSFKGSYHGRTLGALAVTHGNYIHKIDIPTLDWPIAPFPRYQYPLEQHEGENKQEDEKCIARVEELIENSNSTSPVAGIIVEPIQCEGGDKHASPEFFQQLQCITKKNNIALVMDEVQTGGGTTGRMWCHEYFNLPCSPDIVTFSKKMQFGGYYHTCEYTPRKPYRIFNTWMGDPEKLIILEAILQTIQAENLLHNVCTVGNYCLTELNKLQCEFPELMNSVRGRGFIIAFDMCSKETRDEVLYRIRCKGIQLGESGKTTIRLRPCLIFGEYHVDILLENLRTVLCELSGT</sequence>
<keyword evidence="4" id="KW-0808">Transferase</keyword>
<evidence type="ECO:0000256" key="5">
    <source>
        <dbReference type="ARBA" id="ARBA00022898"/>
    </source>
</evidence>
<evidence type="ECO:0000256" key="6">
    <source>
        <dbReference type="RuleBase" id="RU003560"/>
    </source>
</evidence>
<dbReference type="KEGG" id="ccin:107271535"/>
<keyword evidence="7" id="KW-1185">Reference proteome</keyword>
<keyword evidence="5 6" id="KW-0663">Pyridoxal phosphate</keyword>
<dbReference type="FunFam" id="3.40.640.10:FF:000219">
    <property type="entry name" value="Aminotransferase PigE"/>
    <property type="match status" value="1"/>
</dbReference>
<dbReference type="RefSeq" id="XP_015603154.1">
    <property type="nucleotide sequence ID" value="XM_015747668.2"/>
</dbReference>
<comment type="similarity">
    <text evidence="2 6">Belongs to the class-III pyridoxal-phosphate-dependent aminotransferase family.</text>
</comment>
<dbReference type="InterPro" id="IPR015421">
    <property type="entry name" value="PyrdxlP-dep_Trfase_major"/>
</dbReference>
<dbReference type="Gene3D" id="3.90.1150.10">
    <property type="entry name" value="Aspartate Aminotransferase, domain 1"/>
    <property type="match status" value="1"/>
</dbReference>
<dbReference type="PANTHER" id="PTHR43206">
    <property type="entry name" value="AMINOTRANSFERASE"/>
    <property type="match status" value="1"/>
</dbReference>
<dbReference type="CDD" id="cd00610">
    <property type="entry name" value="OAT_like"/>
    <property type="match status" value="1"/>
</dbReference>
<dbReference type="GO" id="GO:0005739">
    <property type="term" value="C:mitochondrion"/>
    <property type="evidence" value="ECO:0007669"/>
    <property type="project" value="TreeGrafter"/>
</dbReference>
<dbReference type="GO" id="GO:0009450">
    <property type="term" value="P:gamma-aminobutyric acid catabolic process"/>
    <property type="evidence" value="ECO:0007669"/>
    <property type="project" value="TreeGrafter"/>
</dbReference>
<name>A0AAJ7FQG2_CEPCN</name>
<proteinExistence type="inferred from homology"/>
<dbReference type="InterPro" id="IPR005814">
    <property type="entry name" value="Aminotrans_3"/>
</dbReference>
<gene>
    <name evidence="8" type="primary">LOC107271535</name>
</gene>
<comment type="cofactor">
    <cofactor evidence="1">
        <name>pyridoxal 5'-phosphate</name>
        <dbReference type="ChEBI" id="CHEBI:597326"/>
    </cofactor>
</comment>
<dbReference type="PIRSF" id="PIRSF000521">
    <property type="entry name" value="Transaminase_4ab_Lys_Orn"/>
    <property type="match status" value="1"/>
</dbReference>
<evidence type="ECO:0000256" key="3">
    <source>
        <dbReference type="ARBA" id="ARBA00022576"/>
    </source>
</evidence>